<keyword evidence="4 7" id="KW-0812">Transmembrane</keyword>
<feature type="transmembrane region" description="Helical" evidence="7">
    <location>
        <begin position="195"/>
        <end position="219"/>
    </location>
</feature>
<evidence type="ECO:0000313" key="9">
    <source>
        <dbReference type="Proteomes" id="UP000321944"/>
    </source>
</evidence>
<evidence type="ECO:0000313" key="8">
    <source>
        <dbReference type="EMBL" id="BBM53792.1"/>
    </source>
</evidence>
<dbReference type="Proteomes" id="UP000321944">
    <property type="component" value="Chromosome"/>
</dbReference>
<feature type="transmembrane region" description="Helical" evidence="7">
    <location>
        <begin position="283"/>
        <end position="302"/>
    </location>
</feature>
<evidence type="ECO:0000256" key="4">
    <source>
        <dbReference type="ARBA" id="ARBA00022692"/>
    </source>
</evidence>
<comment type="subcellular location">
    <subcellularLocation>
        <location evidence="1">Cell membrane</location>
        <topology evidence="1">Multi-pass membrane protein</topology>
    </subcellularLocation>
</comment>
<feature type="transmembrane region" description="Helical" evidence="7">
    <location>
        <begin position="139"/>
        <end position="155"/>
    </location>
</feature>
<dbReference type="GO" id="GO:0005886">
    <property type="term" value="C:plasma membrane"/>
    <property type="evidence" value="ECO:0007669"/>
    <property type="project" value="UniProtKB-SubCell"/>
</dbReference>
<sequence length="457" mass="50394">MKKFNFSVDLINDSILKSLLIFSIPILVSNIFQQLYNMADIAIVGHTLGDNSLAAIGASAAIFELIFGFALGIGNGLSMVAARSYGANNKNLLKKSVAGSIVIGLMVTLAVMILSRFILMPLLKILHTPENIINEAFEYINIITMFIGVTFSYNLSSGLLRAIGNSFMSLVFLVIASILNIFLDIYFITSLKMGIGGAAVATVIAQAISVILSVIYIYIKEPILIPRKKHFRFDAKLYRELLGQGISMGLMIAIVLTGSLILQYAINGFGYLIIAGHTSARKLMGFCNIPLTTMALALATFVSQNKGADRVDRIRKGVFYANLMDIFFAIGITIFVYLFSKNMIHLMSGSNSKVVLYNGSTYLKIASPFFTILGVLFNLRYALQALGEKVIPLVSSIIEFFGKIIFVIFIVPKLGYFGVMICEPLIWIVMTGQLAWAFYGNEYIRKKNWNNKKTGHC</sequence>
<dbReference type="GO" id="GO:0015297">
    <property type="term" value="F:antiporter activity"/>
    <property type="evidence" value="ECO:0007669"/>
    <property type="project" value="InterPro"/>
</dbReference>
<dbReference type="InterPro" id="IPR052031">
    <property type="entry name" value="Membrane_Transporter-Flippase"/>
</dbReference>
<feature type="transmembrane region" description="Helical" evidence="7">
    <location>
        <begin position="15"/>
        <end position="33"/>
    </location>
</feature>
<evidence type="ECO:0000256" key="3">
    <source>
        <dbReference type="ARBA" id="ARBA00022475"/>
    </source>
</evidence>
<keyword evidence="6 7" id="KW-0472">Membrane</keyword>
<feature type="transmembrane region" description="Helical" evidence="7">
    <location>
        <begin position="97"/>
        <end position="119"/>
    </location>
</feature>
<feature type="transmembrane region" description="Helical" evidence="7">
    <location>
        <begin position="323"/>
        <end position="340"/>
    </location>
</feature>
<feature type="transmembrane region" description="Helical" evidence="7">
    <location>
        <begin position="167"/>
        <end position="189"/>
    </location>
</feature>
<evidence type="ECO:0000256" key="6">
    <source>
        <dbReference type="ARBA" id="ARBA00023136"/>
    </source>
</evidence>
<dbReference type="PIRSF" id="PIRSF006603">
    <property type="entry name" value="DinF"/>
    <property type="match status" value="1"/>
</dbReference>
<accession>A0A510KQ27</accession>
<proteinExistence type="predicted"/>
<evidence type="ECO:0000256" key="2">
    <source>
        <dbReference type="ARBA" id="ARBA00022448"/>
    </source>
</evidence>
<dbReference type="Pfam" id="PF01554">
    <property type="entry name" value="MatE"/>
    <property type="match status" value="2"/>
</dbReference>
<evidence type="ECO:0000256" key="5">
    <source>
        <dbReference type="ARBA" id="ARBA00022989"/>
    </source>
</evidence>
<feature type="transmembrane region" description="Helical" evidence="7">
    <location>
        <begin position="53"/>
        <end position="77"/>
    </location>
</feature>
<feature type="transmembrane region" description="Helical" evidence="7">
    <location>
        <begin position="417"/>
        <end position="439"/>
    </location>
</feature>
<dbReference type="OrthoDB" id="9776324at2"/>
<reference evidence="8 9" key="1">
    <citation type="submission" date="2019-07" db="EMBL/GenBank/DDBJ databases">
        <title>Complete Genome Sequence of Leptotrichia wadei Strain JMUB3936.</title>
        <authorList>
            <person name="Watanabe S."/>
            <person name="Cui L."/>
        </authorList>
    </citation>
    <scope>NUCLEOTIDE SEQUENCE [LARGE SCALE GENOMIC DNA]</scope>
    <source>
        <strain evidence="8 9">JMUB3936</strain>
    </source>
</reference>
<evidence type="ECO:0000256" key="7">
    <source>
        <dbReference type="SAM" id="Phobius"/>
    </source>
</evidence>
<evidence type="ECO:0000256" key="1">
    <source>
        <dbReference type="ARBA" id="ARBA00004651"/>
    </source>
</evidence>
<dbReference type="NCBIfam" id="TIGR00797">
    <property type="entry name" value="matE"/>
    <property type="match status" value="1"/>
</dbReference>
<feature type="transmembrane region" description="Helical" evidence="7">
    <location>
        <begin position="391"/>
        <end position="411"/>
    </location>
</feature>
<keyword evidence="2" id="KW-0813">Transport</keyword>
<dbReference type="InterPro" id="IPR048279">
    <property type="entry name" value="MdtK-like"/>
</dbReference>
<feature type="transmembrane region" description="Helical" evidence="7">
    <location>
        <begin position="360"/>
        <end position="379"/>
    </location>
</feature>
<dbReference type="CDD" id="cd13138">
    <property type="entry name" value="MATE_yoeA_like"/>
    <property type="match status" value="1"/>
</dbReference>
<dbReference type="RefSeq" id="WP_147002687.1">
    <property type="nucleotide sequence ID" value="NZ_AP019841.1"/>
</dbReference>
<name>A0A510KQ27_9FUSO</name>
<dbReference type="GO" id="GO:0042910">
    <property type="term" value="F:xenobiotic transmembrane transporter activity"/>
    <property type="evidence" value="ECO:0007669"/>
    <property type="project" value="InterPro"/>
</dbReference>
<organism evidence="8 9">
    <name type="scientific">Leptotrichia wadei</name>
    <dbReference type="NCBI Taxonomy" id="157687"/>
    <lineage>
        <taxon>Bacteria</taxon>
        <taxon>Fusobacteriati</taxon>
        <taxon>Fusobacteriota</taxon>
        <taxon>Fusobacteriia</taxon>
        <taxon>Fusobacteriales</taxon>
        <taxon>Leptotrichiaceae</taxon>
        <taxon>Leptotrichia</taxon>
    </lineage>
</organism>
<dbReference type="PANTHER" id="PTHR43549">
    <property type="entry name" value="MULTIDRUG RESISTANCE PROTEIN YPNP-RELATED"/>
    <property type="match status" value="1"/>
</dbReference>
<dbReference type="PANTHER" id="PTHR43549:SF3">
    <property type="entry name" value="MULTIDRUG RESISTANCE PROTEIN YPNP-RELATED"/>
    <property type="match status" value="1"/>
</dbReference>
<dbReference type="InterPro" id="IPR002528">
    <property type="entry name" value="MATE_fam"/>
</dbReference>
<dbReference type="EMBL" id="AP019841">
    <property type="protein sequence ID" value="BBM53792.1"/>
    <property type="molecule type" value="Genomic_DNA"/>
</dbReference>
<keyword evidence="3" id="KW-1003">Cell membrane</keyword>
<keyword evidence="5 7" id="KW-1133">Transmembrane helix</keyword>
<dbReference type="AlphaFoldDB" id="A0A510KQ27"/>
<protein>
    <submittedName>
        <fullName evidence="8">MATE efflux family protein</fullName>
    </submittedName>
</protein>
<gene>
    <name evidence="8" type="ORF">JMUB3936_0055</name>
</gene>
<feature type="transmembrane region" description="Helical" evidence="7">
    <location>
        <begin position="240"/>
        <end position="263"/>
    </location>
</feature>